<dbReference type="PANTHER" id="PTHR10108">
    <property type="entry name" value="SAM-DEPENDENT METHYLTRANSFERASE"/>
    <property type="match status" value="1"/>
</dbReference>
<keyword evidence="4" id="KW-0812">Transmembrane</keyword>
<dbReference type="InterPro" id="IPR004159">
    <property type="entry name" value="Put_SAM_MeTrfase"/>
</dbReference>
<dbReference type="AlphaFoldDB" id="A0AAD6QWS2"/>
<dbReference type="Pfam" id="PF03141">
    <property type="entry name" value="Methyltransf_29"/>
    <property type="match status" value="1"/>
</dbReference>
<comment type="caution">
    <text evidence="5">The sequence shown here is derived from an EMBL/GenBank/DDBJ whole genome shotgun (WGS) entry which is preliminary data.</text>
</comment>
<dbReference type="GO" id="GO:0032259">
    <property type="term" value="P:methylation"/>
    <property type="evidence" value="ECO:0007669"/>
    <property type="project" value="UniProtKB-KW"/>
</dbReference>
<accession>A0AAD6QWS2</accession>
<keyword evidence="4" id="KW-0735">Signal-anchor</keyword>
<dbReference type="GO" id="GO:0005802">
    <property type="term" value="C:trans-Golgi network"/>
    <property type="evidence" value="ECO:0007669"/>
    <property type="project" value="TreeGrafter"/>
</dbReference>
<organism evidence="5 6">
    <name type="scientific">Populus alba x Populus x berolinensis</name>
    <dbReference type="NCBI Taxonomy" id="444605"/>
    <lineage>
        <taxon>Eukaryota</taxon>
        <taxon>Viridiplantae</taxon>
        <taxon>Streptophyta</taxon>
        <taxon>Embryophyta</taxon>
        <taxon>Tracheophyta</taxon>
        <taxon>Spermatophyta</taxon>
        <taxon>Magnoliopsida</taxon>
        <taxon>eudicotyledons</taxon>
        <taxon>Gunneridae</taxon>
        <taxon>Pentapetalae</taxon>
        <taxon>rosids</taxon>
        <taxon>fabids</taxon>
        <taxon>Malpighiales</taxon>
        <taxon>Salicaceae</taxon>
        <taxon>Saliceae</taxon>
        <taxon>Populus</taxon>
    </lineage>
</organism>
<dbReference type="EC" id="2.1.1.-" evidence="4"/>
<keyword evidence="6" id="KW-1185">Reference proteome</keyword>
<keyword evidence="3 4" id="KW-0325">Glycoprotein</keyword>
<sequence>MEREPGTQPPLCKSDDDPDAVWGVPMKACITPYSDQQHKAKGTGLAPWPARLTTPPPRLADFGYSAEMFEKDTANLGSFAAALKSKDVWVMNVVPEDGPNTLKIIYDRGLMGSVWNPTRPTHELDLLHGWTVFSDIAKKDCSAVDLLIEMDRILRPTGFIIIRDHPSVVEFVKKHMSALHWEAVATGEAEENEQGGDELVFIVQKKNVANKQKFQCH</sequence>
<proteinExistence type="inferred from homology"/>
<comment type="similarity">
    <text evidence="4">Belongs to the methyltransferase superfamily.</text>
</comment>
<dbReference type="Proteomes" id="UP001164929">
    <property type="component" value="Chromosome 5"/>
</dbReference>
<comment type="subcellular location">
    <subcellularLocation>
        <location evidence="4">Membrane</location>
        <topology evidence="4">Single-pass type II membrane protein</topology>
    </subcellularLocation>
</comment>
<name>A0AAD6QWS2_9ROSI</name>
<evidence type="ECO:0000256" key="2">
    <source>
        <dbReference type="ARBA" id="ARBA00022679"/>
    </source>
</evidence>
<protein>
    <recommendedName>
        <fullName evidence="4">Methyltransferase</fullName>
        <ecNumber evidence="4">2.1.1.-</ecNumber>
    </recommendedName>
</protein>
<evidence type="ECO:0000256" key="3">
    <source>
        <dbReference type="ARBA" id="ARBA00023180"/>
    </source>
</evidence>
<keyword evidence="1 4" id="KW-0489">Methyltransferase</keyword>
<dbReference type="GO" id="GO:0008168">
    <property type="term" value="F:methyltransferase activity"/>
    <property type="evidence" value="ECO:0007669"/>
    <property type="project" value="UniProtKB-UniRule"/>
</dbReference>
<keyword evidence="2 4" id="KW-0808">Transferase</keyword>
<reference evidence="5" key="1">
    <citation type="journal article" date="2023" name="Mol. Ecol. Resour.">
        <title>Chromosome-level genome assembly of a triploid poplar Populus alba 'Berolinensis'.</title>
        <authorList>
            <person name="Chen S."/>
            <person name="Yu Y."/>
            <person name="Wang X."/>
            <person name="Wang S."/>
            <person name="Zhang T."/>
            <person name="Zhou Y."/>
            <person name="He R."/>
            <person name="Meng N."/>
            <person name="Wang Y."/>
            <person name="Liu W."/>
            <person name="Liu Z."/>
            <person name="Liu J."/>
            <person name="Guo Q."/>
            <person name="Huang H."/>
            <person name="Sederoff R.R."/>
            <person name="Wang G."/>
            <person name="Qu G."/>
            <person name="Chen S."/>
        </authorList>
    </citation>
    <scope>NUCLEOTIDE SEQUENCE</scope>
    <source>
        <strain evidence="5">SC-2020</strain>
    </source>
</reference>
<dbReference type="GO" id="GO:0005768">
    <property type="term" value="C:endosome"/>
    <property type="evidence" value="ECO:0007669"/>
    <property type="project" value="TreeGrafter"/>
</dbReference>
<evidence type="ECO:0000256" key="1">
    <source>
        <dbReference type="ARBA" id="ARBA00022603"/>
    </source>
</evidence>
<evidence type="ECO:0000256" key="4">
    <source>
        <dbReference type="RuleBase" id="RU366043"/>
    </source>
</evidence>
<dbReference type="GO" id="GO:0016020">
    <property type="term" value="C:membrane"/>
    <property type="evidence" value="ECO:0007669"/>
    <property type="project" value="UniProtKB-SubCell"/>
</dbReference>
<gene>
    <name evidence="5" type="ORF">NC653_014369</name>
</gene>
<evidence type="ECO:0000313" key="5">
    <source>
        <dbReference type="EMBL" id="KAJ6998153.1"/>
    </source>
</evidence>
<dbReference type="EMBL" id="JAQIZT010000005">
    <property type="protein sequence ID" value="KAJ6998153.1"/>
    <property type="molecule type" value="Genomic_DNA"/>
</dbReference>
<evidence type="ECO:0000313" key="6">
    <source>
        <dbReference type="Proteomes" id="UP001164929"/>
    </source>
</evidence>
<dbReference type="PANTHER" id="PTHR10108:SF1120">
    <property type="entry name" value="METHYLTRANSFERASE PMT8-RELATED"/>
    <property type="match status" value="1"/>
</dbReference>